<keyword evidence="7 9" id="KW-0239">DNA-directed DNA polymerase</keyword>
<keyword evidence="4 9" id="KW-0808">Transferase</keyword>
<gene>
    <name evidence="13" type="ORF">A2430_00605</name>
</gene>
<evidence type="ECO:0000256" key="6">
    <source>
        <dbReference type="ARBA" id="ARBA00022705"/>
    </source>
</evidence>
<dbReference type="PANTHER" id="PTHR30478:SF0">
    <property type="entry name" value="BETA SLIDING CLAMP"/>
    <property type="match status" value="1"/>
</dbReference>
<evidence type="ECO:0000256" key="4">
    <source>
        <dbReference type="ARBA" id="ARBA00022679"/>
    </source>
</evidence>
<dbReference type="AlphaFoldDB" id="A0A1G2CP11"/>
<dbReference type="GO" id="GO:0005737">
    <property type="term" value="C:cytoplasm"/>
    <property type="evidence" value="ECO:0007669"/>
    <property type="project" value="UniProtKB-SubCell"/>
</dbReference>
<evidence type="ECO:0000313" key="13">
    <source>
        <dbReference type="EMBL" id="OGZ02952.1"/>
    </source>
</evidence>
<evidence type="ECO:0000256" key="1">
    <source>
        <dbReference type="ARBA" id="ARBA00004496"/>
    </source>
</evidence>
<evidence type="ECO:0000256" key="9">
    <source>
        <dbReference type="PIRNR" id="PIRNR000804"/>
    </source>
</evidence>
<evidence type="ECO:0000256" key="3">
    <source>
        <dbReference type="ARBA" id="ARBA00022490"/>
    </source>
</evidence>
<keyword evidence="6 9" id="KW-0235">DNA replication</keyword>
<evidence type="ECO:0000259" key="11">
    <source>
        <dbReference type="Pfam" id="PF02767"/>
    </source>
</evidence>
<dbReference type="InterPro" id="IPR001001">
    <property type="entry name" value="DNA_polIII_beta"/>
</dbReference>
<comment type="subunit">
    <text evidence="9">Forms a ring-shaped head-to-tail homodimer around DNA.</text>
</comment>
<keyword evidence="5 9" id="KW-0548">Nucleotidyltransferase</keyword>
<dbReference type="PIRSF" id="PIRSF000804">
    <property type="entry name" value="DNA_pol_III_b"/>
    <property type="match status" value="1"/>
</dbReference>
<dbReference type="Pfam" id="PF00712">
    <property type="entry name" value="DNA_pol3_beta"/>
    <property type="match status" value="1"/>
</dbReference>
<dbReference type="InterPro" id="IPR022637">
    <property type="entry name" value="DNA_polIII_beta_cen"/>
</dbReference>
<comment type="similarity">
    <text evidence="2 9">Belongs to the beta sliding clamp family.</text>
</comment>
<name>A0A1G2CP11_9BACT</name>
<dbReference type="SMART" id="SM00480">
    <property type="entry name" value="POL3Bc"/>
    <property type="match status" value="1"/>
</dbReference>
<dbReference type="InterPro" id="IPR022635">
    <property type="entry name" value="DNA_polIII_beta_C"/>
</dbReference>
<dbReference type="GO" id="GO:0006271">
    <property type="term" value="P:DNA strand elongation involved in DNA replication"/>
    <property type="evidence" value="ECO:0007669"/>
    <property type="project" value="TreeGrafter"/>
</dbReference>
<evidence type="ECO:0000259" key="12">
    <source>
        <dbReference type="Pfam" id="PF02768"/>
    </source>
</evidence>
<proteinExistence type="inferred from homology"/>
<comment type="function">
    <text evidence="9">Confers DNA tethering and processivity to DNA polymerases and other proteins. Acts as a clamp, forming a ring around DNA (a reaction catalyzed by the clamp-loading complex) which diffuses in an ATP-independent manner freely and bidirectionally along dsDNA. Initially characterized for its ability to contact the catalytic subunit of DNA polymerase III (Pol III), a complex, multichain enzyme responsible for most of the replicative synthesis in bacteria; Pol III exhibits 3'-5' exonuclease proofreading activity. The beta chain is required for initiation of replication as well as for processivity of DNA replication.</text>
</comment>
<dbReference type="GO" id="GO:0003887">
    <property type="term" value="F:DNA-directed DNA polymerase activity"/>
    <property type="evidence" value="ECO:0007669"/>
    <property type="project" value="UniProtKB-UniRule"/>
</dbReference>
<organism evidence="13 14">
    <name type="scientific">Candidatus Liptonbacteria bacterium RIFOXYC1_FULL_36_8</name>
    <dbReference type="NCBI Taxonomy" id="1798655"/>
    <lineage>
        <taxon>Bacteria</taxon>
        <taxon>Candidatus Liptoniibacteriota</taxon>
    </lineage>
</organism>
<dbReference type="EMBL" id="MHLF01000033">
    <property type="protein sequence ID" value="OGZ02952.1"/>
    <property type="molecule type" value="Genomic_DNA"/>
</dbReference>
<feature type="domain" description="DNA polymerase III beta sliding clamp C-terminal" evidence="12">
    <location>
        <begin position="250"/>
        <end position="368"/>
    </location>
</feature>
<comment type="subcellular location">
    <subcellularLocation>
        <location evidence="1 9">Cytoplasm</location>
    </subcellularLocation>
</comment>
<dbReference type="Pfam" id="PF02767">
    <property type="entry name" value="DNA_pol3_beta_2"/>
    <property type="match status" value="1"/>
</dbReference>
<evidence type="ECO:0000256" key="7">
    <source>
        <dbReference type="ARBA" id="ARBA00022932"/>
    </source>
</evidence>
<dbReference type="Gene3D" id="3.10.150.10">
    <property type="entry name" value="DNA Polymerase III, subunit A, domain 2"/>
    <property type="match status" value="1"/>
</dbReference>
<dbReference type="Proteomes" id="UP000177246">
    <property type="component" value="Unassembled WGS sequence"/>
</dbReference>
<dbReference type="CDD" id="cd00140">
    <property type="entry name" value="beta_clamp"/>
    <property type="match status" value="1"/>
</dbReference>
<protein>
    <recommendedName>
        <fullName evidence="9">Beta sliding clamp</fullName>
    </recommendedName>
</protein>
<accession>A0A1G2CP11</accession>
<dbReference type="Gene3D" id="3.70.10.10">
    <property type="match status" value="1"/>
</dbReference>
<keyword evidence="3 9" id="KW-0963">Cytoplasm</keyword>
<dbReference type="NCBIfam" id="TIGR00663">
    <property type="entry name" value="dnan"/>
    <property type="match status" value="1"/>
</dbReference>
<dbReference type="GO" id="GO:0008408">
    <property type="term" value="F:3'-5' exonuclease activity"/>
    <property type="evidence" value="ECO:0007669"/>
    <property type="project" value="InterPro"/>
</dbReference>
<comment type="caution">
    <text evidence="13">The sequence shown here is derived from an EMBL/GenBank/DDBJ whole genome shotgun (WGS) entry which is preliminary data.</text>
</comment>
<evidence type="ECO:0000256" key="5">
    <source>
        <dbReference type="ARBA" id="ARBA00022695"/>
    </source>
</evidence>
<feature type="domain" description="DNA polymerase III beta sliding clamp central" evidence="11">
    <location>
        <begin position="131"/>
        <end position="247"/>
    </location>
</feature>
<dbReference type="InterPro" id="IPR022634">
    <property type="entry name" value="DNA_polIII_beta_N"/>
</dbReference>
<dbReference type="SUPFAM" id="SSF55979">
    <property type="entry name" value="DNA clamp"/>
    <property type="match status" value="3"/>
</dbReference>
<evidence type="ECO:0000256" key="8">
    <source>
        <dbReference type="ARBA" id="ARBA00023125"/>
    </source>
</evidence>
<evidence type="ECO:0000313" key="14">
    <source>
        <dbReference type="Proteomes" id="UP000177246"/>
    </source>
</evidence>
<reference evidence="13 14" key="1">
    <citation type="journal article" date="2016" name="Nat. Commun.">
        <title>Thousands of microbial genomes shed light on interconnected biogeochemical processes in an aquifer system.</title>
        <authorList>
            <person name="Anantharaman K."/>
            <person name="Brown C.T."/>
            <person name="Hug L.A."/>
            <person name="Sharon I."/>
            <person name="Castelle C.J."/>
            <person name="Probst A.J."/>
            <person name="Thomas B.C."/>
            <person name="Singh A."/>
            <person name="Wilkins M.J."/>
            <person name="Karaoz U."/>
            <person name="Brodie E.L."/>
            <person name="Williams K.H."/>
            <person name="Hubbard S.S."/>
            <person name="Banfield J.F."/>
        </authorList>
    </citation>
    <scope>NUCLEOTIDE SEQUENCE [LARGE SCALE GENOMIC DNA]</scope>
</reference>
<dbReference type="GO" id="GO:0003677">
    <property type="term" value="F:DNA binding"/>
    <property type="evidence" value="ECO:0007669"/>
    <property type="project" value="UniProtKB-UniRule"/>
</dbReference>
<evidence type="ECO:0000259" key="10">
    <source>
        <dbReference type="Pfam" id="PF00712"/>
    </source>
</evidence>
<sequence>MKIVLMKNNLKQALDAVSKISGENQNLPVLKNILIKTDGGKVRLSSTNLEVAISYWCQGKIIEEGEITVSSSIITSIVNNLSNEVINLEVFDKKLKVKTDNYEAEINTLPSDEFPIIPSIKGEAESFYIDIKTSVLKSAFTQVVSATHFSDLRPEINGILFNYEVGEIKLAGTDSFRLAEKTINSGDFKSNIEEGFKYIIPLKTVIEFLRILKDDGRVKIYFDLNQVLFKTEEIEIISRLIDGNFPDYEQIIPKQTVLEAVLEKGEFISALKVTSVFSSKVNDIKIKAVNGKILEFNSVTQGVGENKYIVPAKIKGDKLEVSFNWNYLLLGVRSLDKENVVFSLNNDDKPSILKALGDNSYFYILMPVKE</sequence>
<dbReference type="PANTHER" id="PTHR30478">
    <property type="entry name" value="DNA POLYMERASE III SUBUNIT BETA"/>
    <property type="match status" value="1"/>
</dbReference>
<feature type="domain" description="DNA polymerase III beta sliding clamp N-terminal" evidence="10">
    <location>
        <begin position="1"/>
        <end position="118"/>
    </location>
</feature>
<dbReference type="InterPro" id="IPR046938">
    <property type="entry name" value="DNA_clamp_sf"/>
</dbReference>
<dbReference type="GO" id="GO:0009360">
    <property type="term" value="C:DNA polymerase III complex"/>
    <property type="evidence" value="ECO:0007669"/>
    <property type="project" value="InterPro"/>
</dbReference>
<keyword evidence="8" id="KW-0238">DNA-binding</keyword>
<dbReference type="Pfam" id="PF02768">
    <property type="entry name" value="DNA_pol3_beta_3"/>
    <property type="match status" value="1"/>
</dbReference>
<evidence type="ECO:0000256" key="2">
    <source>
        <dbReference type="ARBA" id="ARBA00010752"/>
    </source>
</evidence>